<evidence type="ECO:0000256" key="2">
    <source>
        <dbReference type="ARBA" id="ARBA00022777"/>
    </source>
</evidence>
<organism evidence="4 5">
    <name type="scientific">Stagnihabitans tardus</name>
    <dbReference type="NCBI Taxonomy" id="2699202"/>
    <lineage>
        <taxon>Bacteria</taxon>
        <taxon>Pseudomonadati</taxon>
        <taxon>Pseudomonadota</taxon>
        <taxon>Alphaproteobacteria</taxon>
        <taxon>Rhodobacterales</taxon>
        <taxon>Paracoccaceae</taxon>
        <taxon>Stagnihabitans</taxon>
    </lineage>
</organism>
<keyword evidence="5" id="KW-1185">Reference proteome</keyword>
<comment type="caution">
    <text evidence="4">The sequence shown here is derived from an EMBL/GenBank/DDBJ whole genome shotgun (WGS) entry which is preliminary data.</text>
</comment>
<dbReference type="GO" id="GO:0005829">
    <property type="term" value="C:cytosol"/>
    <property type="evidence" value="ECO:0007669"/>
    <property type="project" value="TreeGrafter"/>
</dbReference>
<protein>
    <submittedName>
        <fullName evidence="4">Fructoselysine 6-kinase</fullName>
    </submittedName>
</protein>
<evidence type="ECO:0000313" key="4">
    <source>
        <dbReference type="EMBL" id="NBZ90045.1"/>
    </source>
</evidence>
<proteinExistence type="predicted"/>
<dbReference type="Gene3D" id="3.40.1190.20">
    <property type="match status" value="1"/>
</dbReference>
<dbReference type="InterPro" id="IPR029056">
    <property type="entry name" value="Ribokinase-like"/>
</dbReference>
<evidence type="ECO:0000256" key="1">
    <source>
        <dbReference type="ARBA" id="ARBA00022679"/>
    </source>
</evidence>
<keyword evidence="1" id="KW-0808">Transferase</keyword>
<dbReference type="SUPFAM" id="SSF53613">
    <property type="entry name" value="Ribokinase-like"/>
    <property type="match status" value="1"/>
</dbReference>
<dbReference type="InterPro" id="IPR002173">
    <property type="entry name" value="Carboh/pur_kinase_PfkB_CS"/>
</dbReference>
<dbReference type="PROSITE" id="PS00584">
    <property type="entry name" value="PFKB_KINASES_2"/>
    <property type="match status" value="1"/>
</dbReference>
<evidence type="ECO:0000259" key="3">
    <source>
        <dbReference type="Pfam" id="PF00294"/>
    </source>
</evidence>
<dbReference type="PANTHER" id="PTHR10584:SF166">
    <property type="entry name" value="RIBOKINASE"/>
    <property type="match status" value="1"/>
</dbReference>
<evidence type="ECO:0000313" key="5">
    <source>
        <dbReference type="Proteomes" id="UP001193501"/>
    </source>
</evidence>
<dbReference type="Pfam" id="PF00294">
    <property type="entry name" value="PfkB"/>
    <property type="match status" value="1"/>
</dbReference>
<dbReference type="Proteomes" id="UP001193501">
    <property type="component" value="Unassembled WGS sequence"/>
</dbReference>
<gene>
    <name evidence="4" type="ORF">GV832_20895</name>
</gene>
<accession>A0AAE4YHR4</accession>
<dbReference type="PANTHER" id="PTHR10584">
    <property type="entry name" value="SUGAR KINASE"/>
    <property type="match status" value="1"/>
</dbReference>
<dbReference type="GO" id="GO:0016301">
    <property type="term" value="F:kinase activity"/>
    <property type="evidence" value="ECO:0007669"/>
    <property type="project" value="UniProtKB-KW"/>
</dbReference>
<dbReference type="InterPro" id="IPR011611">
    <property type="entry name" value="PfkB_dom"/>
</dbReference>
<name>A0AAE4YHR4_9RHOB</name>
<feature type="domain" description="Carbohydrate kinase PfkB" evidence="3">
    <location>
        <begin position="149"/>
        <end position="239"/>
    </location>
</feature>
<dbReference type="AlphaFoldDB" id="A0AAE4YHR4"/>
<sequence length="246" mass="25821">MNVAVLARCAGLAAVDYMGILGNDAPAAHVEAAIRAEGLSTHLLRRVQGENGLARVTHDASGDRVFLGSNRGGIRRKLMLRMDADDLDEIGGAAFVHSSCFSYIEPELPRIRAAARALSFDFSTEQDPDYLGLVAPHLSLAFLSGSGLSIMHLRDLAHRLLDLGTGAVCITRGAEGAYWTDGAQEYLQPSLPAEVRDTMGAGDAFIAGYLAATIEGAAPAPALARGAEHAALACSWPGAWGHPHPA</sequence>
<reference evidence="4" key="1">
    <citation type="submission" date="2020-01" db="EMBL/GenBank/DDBJ databases">
        <authorList>
            <person name="Chen W.-M."/>
        </authorList>
    </citation>
    <scope>NUCLEOTIDE SEQUENCE</scope>
    <source>
        <strain evidence="4">CYK-10</strain>
    </source>
</reference>
<dbReference type="EMBL" id="JAABNR010000047">
    <property type="protein sequence ID" value="NBZ90045.1"/>
    <property type="molecule type" value="Genomic_DNA"/>
</dbReference>
<keyword evidence="2" id="KW-0418">Kinase</keyword>